<dbReference type="AlphaFoldDB" id="A0A139WW22"/>
<dbReference type="SUPFAM" id="SSF88723">
    <property type="entry name" value="PIN domain-like"/>
    <property type="match status" value="1"/>
</dbReference>
<reference evidence="2 3" key="1">
    <citation type="journal article" date="2013" name="Genome Biol. Evol.">
        <title>Genomes of Stigonematalean cyanobacteria (subsection V) and the evolution of oxygenic photosynthesis from prokaryotes to plastids.</title>
        <authorList>
            <person name="Dagan T."/>
            <person name="Roettger M."/>
            <person name="Stucken K."/>
            <person name="Landan G."/>
            <person name="Koch R."/>
            <person name="Major P."/>
            <person name="Gould S.B."/>
            <person name="Goremykin V.V."/>
            <person name="Rippka R."/>
            <person name="Tandeau de Marsac N."/>
            <person name="Gugger M."/>
            <person name="Lockhart P.J."/>
            <person name="Allen J.F."/>
            <person name="Brune I."/>
            <person name="Maus I."/>
            <person name="Puhler A."/>
            <person name="Martin W.F."/>
        </authorList>
    </citation>
    <scope>NUCLEOTIDE SEQUENCE [LARGE SCALE GENOMIC DNA]</scope>
    <source>
        <strain evidence="2 3">PCC 7110</strain>
    </source>
</reference>
<evidence type="ECO:0000313" key="3">
    <source>
        <dbReference type="Proteomes" id="UP000076925"/>
    </source>
</evidence>
<name>A0A139WW22_9CYAN</name>
<protein>
    <submittedName>
        <fullName evidence="2">Twitching motility protein PilT</fullName>
    </submittedName>
</protein>
<dbReference type="EMBL" id="ANNX02000047">
    <property type="protein sequence ID" value="KYC36635.1"/>
    <property type="molecule type" value="Genomic_DNA"/>
</dbReference>
<dbReference type="InterPro" id="IPR002716">
    <property type="entry name" value="PIN_dom"/>
</dbReference>
<accession>A0A139WW22</accession>
<evidence type="ECO:0000313" key="2">
    <source>
        <dbReference type="EMBL" id="KYC36635.1"/>
    </source>
</evidence>
<evidence type="ECO:0000259" key="1">
    <source>
        <dbReference type="Pfam" id="PF01850"/>
    </source>
</evidence>
<proteinExistence type="predicted"/>
<sequence>MTHYLLNTNILLRSRDIASPDYNLVLRTIKHLISNYHRCFITSQVLIEFWVVATRPVAVNGLGWTPEEAERAVQMLINQFEWLEETPDIFRLWFSLATTYKISGKRTHDLRIQAVMLAHNISHLLTLNPKDFVAVEGITIIHPNSINS</sequence>
<dbReference type="InterPro" id="IPR029060">
    <property type="entry name" value="PIN-like_dom_sf"/>
</dbReference>
<gene>
    <name evidence="2" type="ORF">WA1_43915</name>
</gene>
<comment type="caution">
    <text evidence="2">The sequence shown here is derived from an EMBL/GenBank/DDBJ whole genome shotgun (WGS) entry which is preliminary data.</text>
</comment>
<dbReference type="OrthoDB" id="7062868at2"/>
<dbReference type="RefSeq" id="WP_017744656.1">
    <property type="nucleotide sequence ID" value="NZ_KQ976354.1"/>
</dbReference>
<dbReference type="Pfam" id="PF01850">
    <property type="entry name" value="PIN"/>
    <property type="match status" value="1"/>
</dbReference>
<dbReference type="STRING" id="128403.WA1_43915"/>
<dbReference type="Proteomes" id="UP000076925">
    <property type="component" value="Unassembled WGS sequence"/>
</dbReference>
<keyword evidence="3" id="KW-1185">Reference proteome</keyword>
<feature type="domain" description="PIN" evidence="1">
    <location>
        <begin position="6"/>
        <end position="132"/>
    </location>
</feature>
<dbReference type="Gene3D" id="3.40.50.1010">
    <property type="entry name" value="5'-nuclease"/>
    <property type="match status" value="1"/>
</dbReference>
<organism evidence="2 3">
    <name type="scientific">Scytonema hofmannii PCC 7110</name>
    <dbReference type="NCBI Taxonomy" id="128403"/>
    <lineage>
        <taxon>Bacteria</taxon>
        <taxon>Bacillati</taxon>
        <taxon>Cyanobacteriota</taxon>
        <taxon>Cyanophyceae</taxon>
        <taxon>Nostocales</taxon>
        <taxon>Scytonemataceae</taxon>
        <taxon>Scytonema</taxon>
    </lineage>
</organism>